<keyword evidence="2" id="KW-1185">Reference proteome</keyword>
<sequence>MGLQGIVVSRDFLWWLERSGEKSLEHQRKRVDRLRPQYRFVCASWERYVWPNSDRLKFPTTQMDLRETCYGNRALGSVHQGNCSRQEFKF</sequence>
<comment type="caution">
    <text evidence="1">The sequence shown here is derived from an EMBL/GenBank/DDBJ whole genome shotgun (WGS) entry which is preliminary data.</text>
</comment>
<dbReference type="EMBL" id="BGPR01000485">
    <property type="protein sequence ID" value="GBM22728.1"/>
    <property type="molecule type" value="Genomic_DNA"/>
</dbReference>
<dbReference type="Proteomes" id="UP000499080">
    <property type="component" value="Unassembled WGS sequence"/>
</dbReference>
<organism evidence="1 2">
    <name type="scientific">Araneus ventricosus</name>
    <name type="common">Orbweaver spider</name>
    <name type="synonym">Epeira ventricosa</name>
    <dbReference type="NCBI Taxonomy" id="182803"/>
    <lineage>
        <taxon>Eukaryota</taxon>
        <taxon>Metazoa</taxon>
        <taxon>Ecdysozoa</taxon>
        <taxon>Arthropoda</taxon>
        <taxon>Chelicerata</taxon>
        <taxon>Arachnida</taxon>
        <taxon>Araneae</taxon>
        <taxon>Araneomorphae</taxon>
        <taxon>Entelegynae</taxon>
        <taxon>Araneoidea</taxon>
        <taxon>Araneidae</taxon>
        <taxon>Araneus</taxon>
    </lineage>
</organism>
<name>A0A4Y2E3W1_ARAVE</name>
<proteinExistence type="predicted"/>
<evidence type="ECO:0000313" key="2">
    <source>
        <dbReference type="Proteomes" id="UP000499080"/>
    </source>
</evidence>
<accession>A0A4Y2E3W1</accession>
<dbReference type="AlphaFoldDB" id="A0A4Y2E3W1"/>
<protein>
    <submittedName>
        <fullName evidence="1">Uncharacterized protein</fullName>
    </submittedName>
</protein>
<gene>
    <name evidence="1" type="ORF">AVEN_81483_1</name>
</gene>
<evidence type="ECO:0000313" key="1">
    <source>
        <dbReference type="EMBL" id="GBM22728.1"/>
    </source>
</evidence>
<reference evidence="1 2" key="1">
    <citation type="journal article" date="2019" name="Sci. Rep.">
        <title>Orb-weaving spider Araneus ventricosus genome elucidates the spidroin gene catalogue.</title>
        <authorList>
            <person name="Kono N."/>
            <person name="Nakamura H."/>
            <person name="Ohtoshi R."/>
            <person name="Moran D.A.P."/>
            <person name="Shinohara A."/>
            <person name="Yoshida Y."/>
            <person name="Fujiwara M."/>
            <person name="Mori M."/>
            <person name="Tomita M."/>
            <person name="Arakawa K."/>
        </authorList>
    </citation>
    <scope>NUCLEOTIDE SEQUENCE [LARGE SCALE GENOMIC DNA]</scope>
</reference>